<dbReference type="Pfam" id="PF07859">
    <property type="entry name" value="Abhydrolase_3"/>
    <property type="match status" value="1"/>
</dbReference>
<dbReference type="SUPFAM" id="SSF53474">
    <property type="entry name" value="alpha/beta-Hydrolases"/>
    <property type="match status" value="1"/>
</dbReference>
<dbReference type="GO" id="GO:0016787">
    <property type="term" value="F:hydrolase activity"/>
    <property type="evidence" value="ECO:0007669"/>
    <property type="project" value="InterPro"/>
</dbReference>
<organism evidence="2">
    <name type="scientific">Pinus tabuliformis</name>
    <name type="common">Chinese red pine</name>
    <name type="synonym">Pinus leucosperma</name>
    <dbReference type="NCBI Taxonomy" id="88731"/>
    <lineage>
        <taxon>Eukaryota</taxon>
        <taxon>Viridiplantae</taxon>
        <taxon>Streptophyta</taxon>
        <taxon>Embryophyta</taxon>
        <taxon>Tracheophyta</taxon>
        <taxon>Spermatophyta</taxon>
        <taxon>Pinopsida</taxon>
        <taxon>Pinidae</taxon>
        <taxon>Conifers I</taxon>
        <taxon>Pinales</taxon>
        <taxon>Pinaceae</taxon>
        <taxon>Pinus</taxon>
        <taxon>Pinus subgen. Pinus</taxon>
    </lineage>
</organism>
<dbReference type="PANTHER" id="PTHR23024:SF135">
    <property type="entry name" value="CELL DEATH ASSOCIATED PROTEIN"/>
    <property type="match status" value="1"/>
</dbReference>
<name>A0A0K0M6W6_PINTB</name>
<dbReference type="Gene3D" id="3.40.50.1820">
    <property type="entry name" value="alpha/beta hydrolase"/>
    <property type="match status" value="1"/>
</dbReference>
<dbReference type="AlphaFoldDB" id="A0A0K0M6W6"/>
<evidence type="ECO:0000259" key="1">
    <source>
        <dbReference type="Pfam" id="PF07859"/>
    </source>
</evidence>
<dbReference type="PANTHER" id="PTHR23024">
    <property type="entry name" value="ARYLACETAMIDE DEACETYLASE"/>
    <property type="match status" value="1"/>
</dbReference>
<evidence type="ECO:0000313" key="2">
    <source>
        <dbReference type="EMBL" id="AJP06247.1"/>
    </source>
</evidence>
<protein>
    <submittedName>
        <fullName evidence="2">BSU1</fullName>
    </submittedName>
</protein>
<feature type="domain" description="Alpha/beta hydrolase fold-3" evidence="1">
    <location>
        <begin position="85"/>
        <end position="312"/>
    </location>
</feature>
<reference evidence="2" key="1">
    <citation type="submission" date="2014-04" db="EMBL/GenBank/DDBJ databases">
        <title>The genes involved in the male and female cone development in Pinus tabuliformis.</title>
        <authorList>
            <person name="Niu S."/>
            <person name="Li W."/>
            <person name="Chen X."/>
        </authorList>
    </citation>
    <scope>NUCLEOTIDE SEQUENCE</scope>
</reference>
<dbReference type="EMBL" id="KJ711002">
    <property type="protein sequence ID" value="AJP06247.1"/>
    <property type="molecule type" value="mRNA"/>
</dbReference>
<dbReference type="InterPro" id="IPR029058">
    <property type="entry name" value="AB_hydrolase_fold"/>
</dbReference>
<proteinExistence type="evidence at transcript level"/>
<dbReference type="InterPro" id="IPR013094">
    <property type="entry name" value="AB_hydrolase_3"/>
</dbReference>
<dbReference type="ESTHER" id="pintb-a0a0k0m6w6">
    <property type="family name" value="Plant_carboxylesterase"/>
</dbReference>
<sequence length="343" mass="38415">MGKEVVEDVSGWLRVFSDGTVERKWNGENEQVLALTMPVPPSNDTFVEGVATKDVIVNEETGVWVRIYLPQTALQQHENQRLGMVIHLHGGGFCVGQPDWQMYYHFYTRLVRTSNVICVSVAFRLAPEHRLPAACDDSFGVLLWLRSVARGEIEEPWLTRYADFSRCILMGDSSGANLVHEVGLRSQSTPPDLLHPVCVRGGISLHPGYVRSERSQSEKETPSESALLTLDMVDKFLILSAPEGITTRNHAITNPMGPDAPPLKDLKFPRMLVAIADRDLIRDTELEYCEAMKSAGHDVEVFCSQNVGHSFYLNEIAIRYDPNTAKETSKLLEVADRFIQSCN</sequence>
<accession>A0A0K0M6W6</accession>
<dbReference type="InterPro" id="IPR050466">
    <property type="entry name" value="Carboxylest/Gibb_receptor"/>
</dbReference>